<dbReference type="AlphaFoldDB" id="A0A0V0I4F0"/>
<feature type="region of interest" description="Disordered" evidence="1">
    <location>
        <begin position="88"/>
        <end position="125"/>
    </location>
</feature>
<protein>
    <submittedName>
        <fullName evidence="2">Putative ovule protein</fullName>
    </submittedName>
</protein>
<sequence length="125" mass="13771">MFEWKYPPDSAAKETLLAITNAEPTSIVNKSNGGQKCPPMKKLHALVSHQIHEEMSNTNKENSDDSLFQEGMEEADCDAKAAEVLREVGLSPQSVSKSKTGKTKREESLKPTRIQAKRVGKVSSK</sequence>
<evidence type="ECO:0000313" key="2">
    <source>
        <dbReference type="EMBL" id="JAP27517.1"/>
    </source>
</evidence>
<accession>A0A0V0I4F0</accession>
<feature type="compositionally biased region" description="Basic residues" evidence="1">
    <location>
        <begin position="115"/>
        <end position="125"/>
    </location>
</feature>
<proteinExistence type="predicted"/>
<evidence type="ECO:0000256" key="1">
    <source>
        <dbReference type="SAM" id="MobiDB-lite"/>
    </source>
</evidence>
<reference evidence="2" key="1">
    <citation type="submission" date="2015-12" db="EMBL/GenBank/DDBJ databases">
        <title>Gene expression during late stages of embryo sac development: a critical building block for successful pollen-pistil interactions.</title>
        <authorList>
            <person name="Liu Y."/>
            <person name="Joly V."/>
            <person name="Sabar M."/>
            <person name="Matton D.P."/>
        </authorList>
    </citation>
    <scope>NUCLEOTIDE SEQUENCE</scope>
</reference>
<organism evidence="2">
    <name type="scientific">Solanum chacoense</name>
    <name type="common">Chaco potato</name>
    <dbReference type="NCBI Taxonomy" id="4108"/>
    <lineage>
        <taxon>Eukaryota</taxon>
        <taxon>Viridiplantae</taxon>
        <taxon>Streptophyta</taxon>
        <taxon>Embryophyta</taxon>
        <taxon>Tracheophyta</taxon>
        <taxon>Spermatophyta</taxon>
        <taxon>Magnoliopsida</taxon>
        <taxon>eudicotyledons</taxon>
        <taxon>Gunneridae</taxon>
        <taxon>Pentapetalae</taxon>
        <taxon>asterids</taxon>
        <taxon>lamiids</taxon>
        <taxon>Solanales</taxon>
        <taxon>Solanaceae</taxon>
        <taxon>Solanoideae</taxon>
        <taxon>Solaneae</taxon>
        <taxon>Solanum</taxon>
    </lineage>
</organism>
<dbReference type="EMBL" id="GEDG01011085">
    <property type="protein sequence ID" value="JAP27517.1"/>
    <property type="molecule type" value="Transcribed_RNA"/>
</dbReference>
<name>A0A0V0I4F0_SOLCH</name>